<gene>
    <name evidence="1" type="ORF">BIS47_58</name>
</gene>
<name>A0A1V0E6Q1_9CAUD</name>
<keyword evidence="2" id="KW-1185">Reference proteome</keyword>
<reference evidence="1 2" key="1">
    <citation type="submission" date="2017-02" db="EMBL/GenBank/DDBJ databases">
        <title>Genome sequencing and assembly of Klebsiella pneumoniae phages.</title>
        <authorList>
            <person name="Labudda L."/>
            <person name="Strapagiel D."/>
            <person name="Karczewska-Golec J."/>
            <person name="Golec P."/>
        </authorList>
    </citation>
    <scope>NUCLEOTIDE SEQUENCE [LARGE SCALE GENOMIC DNA]</scope>
</reference>
<dbReference type="RefSeq" id="YP_009832565.1">
    <property type="nucleotide sequence ID" value="NC_048656.1"/>
</dbReference>
<protein>
    <submittedName>
        <fullName evidence="1">Uncharacterized protein</fullName>
    </submittedName>
</protein>
<accession>A0A1V0E6Q1</accession>
<dbReference type="Proteomes" id="UP000221691">
    <property type="component" value="Segment"/>
</dbReference>
<evidence type="ECO:0000313" key="1">
    <source>
        <dbReference type="EMBL" id="ARB12562.1"/>
    </source>
</evidence>
<proteinExistence type="predicted"/>
<dbReference type="KEGG" id="vg:55632551"/>
<organism evidence="1 2">
    <name type="scientific">Klebsiella phage vB_KpnM_BIS47</name>
    <dbReference type="NCBI Taxonomy" id="1907784"/>
    <lineage>
        <taxon>Viruses</taxon>
        <taxon>Duplodnaviria</taxon>
        <taxon>Heunggongvirae</taxon>
        <taxon>Uroviricota</taxon>
        <taxon>Caudoviricetes</taxon>
        <taxon>Vequintavirinae</taxon>
        <taxon>Mydovirus</taxon>
        <taxon>Mydovirus BIS47</taxon>
    </lineage>
</organism>
<dbReference type="GeneID" id="55632551"/>
<sequence>MVYSFQFISVPSYFCNAGRACVSPLALFTADLATVGNFFSVVW</sequence>
<evidence type="ECO:0000313" key="2">
    <source>
        <dbReference type="Proteomes" id="UP000221691"/>
    </source>
</evidence>
<dbReference type="EMBL" id="KY652726">
    <property type="protein sequence ID" value="ARB12562.1"/>
    <property type="molecule type" value="Genomic_DNA"/>
</dbReference>